<keyword evidence="10" id="KW-1185">Reference proteome</keyword>
<name>A0A0W0RVR5_LEGBO</name>
<dbReference type="EMBL" id="LNXU01000012">
    <property type="protein sequence ID" value="KTC75126.1"/>
    <property type="molecule type" value="Genomic_DNA"/>
</dbReference>
<keyword evidence="5 7" id="KW-1133">Transmembrane helix</keyword>
<dbReference type="PANTHER" id="PTHR34582:SF6">
    <property type="entry name" value="UPF0702 TRANSMEMBRANE PROTEIN YCAP"/>
    <property type="match status" value="1"/>
</dbReference>
<dbReference type="InterPro" id="IPR007353">
    <property type="entry name" value="DUF421"/>
</dbReference>
<comment type="caution">
    <text evidence="9">The sequence shown here is derived from an EMBL/GenBank/DDBJ whole genome shotgun (WGS) entry which is preliminary data.</text>
</comment>
<sequence length="159" mass="18195">MLFYAYLVNEDQNLVYVFIRAILLLVIGTLLIRFGDRRFKLNNSFDLLIIVISGGLISRGINGPATLMSTTIGLIGLILTHKILAICTRKSLIFERIFKGKRHLLIKNGHLQKNVLQSLNITKKDIEEQMRQQIHTSSLDKVLFAYLERTGHISFIKKD</sequence>
<evidence type="ECO:0000256" key="5">
    <source>
        <dbReference type="ARBA" id="ARBA00022989"/>
    </source>
</evidence>
<evidence type="ECO:0000259" key="8">
    <source>
        <dbReference type="Pfam" id="PF04239"/>
    </source>
</evidence>
<evidence type="ECO:0000256" key="6">
    <source>
        <dbReference type="ARBA" id="ARBA00023136"/>
    </source>
</evidence>
<keyword evidence="3" id="KW-1003">Cell membrane</keyword>
<comment type="similarity">
    <text evidence="2">Belongs to the UPF0702 family.</text>
</comment>
<dbReference type="RefSeq" id="WP_058458786.1">
    <property type="nucleotide sequence ID" value="NZ_CAAAIY010000004.1"/>
</dbReference>
<gene>
    <name evidence="9" type="ORF">Lboz_1113</name>
</gene>
<dbReference type="Pfam" id="PF04239">
    <property type="entry name" value="DUF421"/>
    <property type="match status" value="1"/>
</dbReference>
<evidence type="ECO:0000313" key="10">
    <source>
        <dbReference type="Proteomes" id="UP000054695"/>
    </source>
</evidence>
<feature type="transmembrane region" description="Helical" evidence="7">
    <location>
        <begin position="44"/>
        <end position="61"/>
    </location>
</feature>
<evidence type="ECO:0000256" key="4">
    <source>
        <dbReference type="ARBA" id="ARBA00022692"/>
    </source>
</evidence>
<organism evidence="9 10">
    <name type="scientific">Legionella bozemanae</name>
    <name type="common">Fluoribacter bozemanae</name>
    <dbReference type="NCBI Taxonomy" id="447"/>
    <lineage>
        <taxon>Bacteria</taxon>
        <taxon>Pseudomonadati</taxon>
        <taxon>Pseudomonadota</taxon>
        <taxon>Gammaproteobacteria</taxon>
        <taxon>Legionellales</taxon>
        <taxon>Legionellaceae</taxon>
        <taxon>Legionella</taxon>
    </lineage>
</organism>
<keyword evidence="4 7" id="KW-0812">Transmembrane</keyword>
<dbReference type="Gene3D" id="3.30.240.20">
    <property type="entry name" value="bsu07140 like domains"/>
    <property type="match status" value="1"/>
</dbReference>
<evidence type="ECO:0000256" key="1">
    <source>
        <dbReference type="ARBA" id="ARBA00004651"/>
    </source>
</evidence>
<dbReference type="OrthoDB" id="5652583at2"/>
<evidence type="ECO:0000313" key="9">
    <source>
        <dbReference type="EMBL" id="KTC75126.1"/>
    </source>
</evidence>
<accession>A0A0W0RVR5</accession>
<feature type="domain" description="YetF C-terminal" evidence="8">
    <location>
        <begin position="90"/>
        <end position="159"/>
    </location>
</feature>
<protein>
    <recommendedName>
        <fullName evidence="8">YetF C-terminal domain-containing protein</fullName>
    </recommendedName>
</protein>
<dbReference type="GO" id="GO:0005886">
    <property type="term" value="C:plasma membrane"/>
    <property type="evidence" value="ECO:0007669"/>
    <property type="project" value="UniProtKB-SubCell"/>
</dbReference>
<proteinExistence type="inferred from homology"/>
<comment type="subcellular location">
    <subcellularLocation>
        <location evidence="1">Cell membrane</location>
        <topology evidence="1">Multi-pass membrane protein</topology>
    </subcellularLocation>
</comment>
<evidence type="ECO:0000256" key="3">
    <source>
        <dbReference type="ARBA" id="ARBA00022475"/>
    </source>
</evidence>
<dbReference type="InterPro" id="IPR023090">
    <property type="entry name" value="UPF0702_alpha/beta_dom_sf"/>
</dbReference>
<dbReference type="PATRIC" id="fig|447.4.peg.1195"/>
<keyword evidence="6 7" id="KW-0472">Membrane</keyword>
<evidence type="ECO:0000256" key="2">
    <source>
        <dbReference type="ARBA" id="ARBA00006448"/>
    </source>
</evidence>
<dbReference type="Proteomes" id="UP000054695">
    <property type="component" value="Unassembled WGS sequence"/>
</dbReference>
<reference evidence="9 10" key="1">
    <citation type="submission" date="2015-11" db="EMBL/GenBank/DDBJ databases">
        <title>Genomic analysis of 38 Legionella species identifies large and diverse effector repertoires.</title>
        <authorList>
            <person name="Burstein D."/>
            <person name="Amaro F."/>
            <person name="Zusman T."/>
            <person name="Lifshitz Z."/>
            <person name="Cohen O."/>
            <person name="Gilbert J.A."/>
            <person name="Pupko T."/>
            <person name="Shuman H.A."/>
            <person name="Segal G."/>
        </authorList>
    </citation>
    <scope>NUCLEOTIDE SEQUENCE [LARGE SCALE GENOMIC DNA]</scope>
    <source>
        <strain evidence="9 10">WIGA</strain>
    </source>
</reference>
<dbReference type="AlphaFoldDB" id="A0A0W0RVR5"/>
<feature type="transmembrane region" description="Helical" evidence="7">
    <location>
        <begin position="14"/>
        <end position="32"/>
    </location>
</feature>
<evidence type="ECO:0000256" key="7">
    <source>
        <dbReference type="SAM" id="Phobius"/>
    </source>
</evidence>
<dbReference type="PANTHER" id="PTHR34582">
    <property type="entry name" value="UPF0702 TRANSMEMBRANE PROTEIN YCAP"/>
    <property type="match status" value="1"/>
</dbReference>
<feature type="transmembrane region" description="Helical" evidence="7">
    <location>
        <begin position="67"/>
        <end position="87"/>
    </location>
</feature>